<feature type="non-terminal residue" evidence="13">
    <location>
        <position position="172"/>
    </location>
</feature>
<dbReference type="Pfam" id="PF02434">
    <property type="entry name" value="Fringe"/>
    <property type="match status" value="1"/>
</dbReference>
<name>A0A3E2H3Z0_SCYLI</name>
<keyword evidence="6" id="KW-0808">Transferase</keyword>
<evidence type="ECO:0000256" key="6">
    <source>
        <dbReference type="ARBA" id="ARBA00022679"/>
    </source>
</evidence>
<dbReference type="InterPro" id="IPR026050">
    <property type="entry name" value="C1GALT1/C1GALT1_chp1"/>
</dbReference>
<feature type="non-terminal residue" evidence="13">
    <location>
        <position position="1"/>
    </location>
</feature>
<keyword evidence="8" id="KW-0547">Nucleotide-binding</keyword>
<comment type="pathway">
    <text evidence="2">Protein modification; protein glycosylation.</text>
</comment>
<proteinExistence type="inferred from homology"/>
<keyword evidence="10" id="KW-1133">Transmembrane helix</keyword>
<reference evidence="13 14" key="1">
    <citation type="submission" date="2018-05" db="EMBL/GenBank/DDBJ databases">
        <title>Draft genome sequence of Scytalidium lignicola DSM 105466, a ubiquitous saprotrophic fungus.</title>
        <authorList>
            <person name="Buettner E."/>
            <person name="Gebauer A.M."/>
            <person name="Hofrichter M."/>
            <person name="Liers C."/>
            <person name="Kellner H."/>
        </authorList>
    </citation>
    <scope>NUCLEOTIDE SEQUENCE [LARGE SCALE GENOMIC DNA]</scope>
    <source>
        <strain evidence="13 14">DSM 105466</strain>
    </source>
</reference>
<dbReference type="PANTHER" id="PTHR23033">
    <property type="entry name" value="BETA1,3-GALACTOSYLTRANSFERASE"/>
    <property type="match status" value="1"/>
</dbReference>
<evidence type="ECO:0000256" key="3">
    <source>
        <dbReference type="ARBA" id="ARBA00006462"/>
    </source>
</evidence>
<dbReference type="GO" id="GO:0000166">
    <property type="term" value="F:nucleotide binding"/>
    <property type="evidence" value="ECO:0007669"/>
    <property type="project" value="UniProtKB-KW"/>
</dbReference>
<dbReference type="AlphaFoldDB" id="A0A3E2H3Z0"/>
<keyword evidence="9" id="KW-0735">Signal-anchor</keyword>
<dbReference type="PANTHER" id="PTHR23033:SF47">
    <property type="entry name" value="APPLE DOMAIN-CONTAINING PROTEIN-RELATED"/>
    <property type="match status" value="1"/>
</dbReference>
<evidence type="ECO:0000313" key="13">
    <source>
        <dbReference type="EMBL" id="RFU28108.1"/>
    </source>
</evidence>
<evidence type="ECO:0000256" key="5">
    <source>
        <dbReference type="ARBA" id="ARBA00022676"/>
    </source>
</evidence>
<comment type="caution">
    <text evidence="13">The sequence shown here is derived from an EMBL/GenBank/DDBJ whole genome shotgun (WGS) entry which is preliminary data.</text>
</comment>
<keyword evidence="7" id="KW-0812">Transmembrane</keyword>
<evidence type="ECO:0000256" key="11">
    <source>
        <dbReference type="ARBA" id="ARBA00023136"/>
    </source>
</evidence>
<gene>
    <name evidence="13" type="ORF">B7463_g8213</name>
</gene>
<keyword evidence="14" id="KW-1185">Reference proteome</keyword>
<protein>
    <recommendedName>
        <fullName evidence="4">N-acetylgalactosaminide beta-1,3-galactosyltransferase</fullName>
        <ecNumber evidence="4">2.4.1.122</ecNumber>
    </recommendedName>
</protein>
<sequence length="172" mass="19732">MALQARPGAKWFAFIEDDTALVWSNLLRWLMTYDHEDLYFFGREERVADHPFPYGGSGFVLSNAALQKAVHWMTPQMDQYLNLTRDQMYGDVVLGWMLEDAGIPLTDISPLFQGESPSMLEYTENMWCKSVITHHHMSGDEITSLWKLEQKITEKDGVLTPASKKTSILIDL</sequence>
<keyword evidence="5" id="KW-0328">Glycosyltransferase</keyword>
<dbReference type="InterPro" id="IPR003378">
    <property type="entry name" value="Fringe-like_glycosylTrfase"/>
</dbReference>
<organism evidence="13 14">
    <name type="scientific">Scytalidium lignicola</name>
    <name type="common">Hyphomycete</name>
    <dbReference type="NCBI Taxonomy" id="5539"/>
    <lineage>
        <taxon>Eukaryota</taxon>
        <taxon>Fungi</taxon>
        <taxon>Dikarya</taxon>
        <taxon>Ascomycota</taxon>
        <taxon>Pezizomycotina</taxon>
        <taxon>Leotiomycetes</taxon>
        <taxon>Leotiomycetes incertae sedis</taxon>
        <taxon>Scytalidium</taxon>
    </lineage>
</organism>
<dbReference type="Gene3D" id="3.90.550.50">
    <property type="match status" value="1"/>
</dbReference>
<feature type="domain" description="Fringe-like glycosyltransferase" evidence="12">
    <location>
        <begin position="8"/>
        <end position="137"/>
    </location>
</feature>
<evidence type="ECO:0000259" key="12">
    <source>
        <dbReference type="Pfam" id="PF02434"/>
    </source>
</evidence>
<evidence type="ECO:0000256" key="10">
    <source>
        <dbReference type="ARBA" id="ARBA00022989"/>
    </source>
</evidence>
<dbReference type="GO" id="GO:0016020">
    <property type="term" value="C:membrane"/>
    <property type="evidence" value="ECO:0007669"/>
    <property type="project" value="UniProtKB-SubCell"/>
</dbReference>
<evidence type="ECO:0000256" key="9">
    <source>
        <dbReference type="ARBA" id="ARBA00022968"/>
    </source>
</evidence>
<evidence type="ECO:0000256" key="1">
    <source>
        <dbReference type="ARBA" id="ARBA00004606"/>
    </source>
</evidence>
<keyword evidence="11" id="KW-0472">Membrane</keyword>
<evidence type="ECO:0000256" key="2">
    <source>
        <dbReference type="ARBA" id="ARBA00004922"/>
    </source>
</evidence>
<dbReference type="STRING" id="5539.A0A3E2H3Z0"/>
<comment type="similarity">
    <text evidence="3">Belongs to the glycosyltransferase 31 family. Beta3-Gal-T subfamily.</text>
</comment>
<dbReference type="OrthoDB" id="414175at2759"/>
<evidence type="ECO:0000313" key="14">
    <source>
        <dbReference type="Proteomes" id="UP000258309"/>
    </source>
</evidence>
<dbReference type="EC" id="2.4.1.122" evidence="4"/>
<evidence type="ECO:0000256" key="7">
    <source>
        <dbReference type="ARBA" id="ARBA00022692"/>
    </source>
</evidence>
<comment type="subcellular location">
    <subcellularLocation>
        <location evidence="1">Membrane</location>
        <topology evidence="1">Single-pass type II membrane protein</topology>
    </subcellularLocation>
</comment>
<dbReference type="Proteomes" id="UP000258309">
    <property type="component" value="Unassembled WGS sequence"/>
</dbReference>
<dbReference type="GO" id="GO:0016263">
    <property type="term" value="F:glycoprotein-N-acetylgalactosamine 3-beta-galactosyltransferase activity"/>
    <property type="evidence" value="ECO:0007669"/>
    <property type="project" value="UniProtKB-EC"/>
</dbReference>
<evidence type="ECO:0000256" key="8">
    <source>
        <dbReference type="ARBA" id="ARBA00022741"/>
    </source>
</evidence>
<accession>A0A3E2H3Z0</accession>
<evidence type="ECO:0000256" key="4">
    <source>
        <dbReference type="ARBA" id="ARBA00012557"/>
    </source>
</evidence>
<dbReference type="EMBL" id="NCSJ02000175">
    <property type="protein sequence ID" value="RFU28108.1"/>
    <property type="molecule type" value="Genomic_DNA"/>
</dbReference>